<comment type="caution">
    <text evidence="2">The sequence shown here is derived from an EMBL/GenBank/DDBJ whole genome shotgun (WGS) entry which is preliminary data.</text>
</comment>
<dbReference type="AlphaFoldDB" id="A0A9X2C2H4"/>
<evidence type="ECO:0000313" key="2">
    <source>
        <dbReference type="EMBL" id="MCK9689327.1"/>
    </source>
</evidence>
<dbReference type="Pfam" id="PF08241">
    <property type="entry name" value="Methyltransf_11"/>
    <property type="match status" value="1"/>
</dbReference>
<dbReference type="InterPro" id="IPR029063">
    <property type="entry name" value="SAM-dependent_MTases_sf"/>
</dbReference>
<proteinExistence type="predicted"/>
<dbReference type="CDD" id="cd02440">
    <property type="entry name" value="AdoMet_MTases"/>
    <property type="match status" value="1"/>
</dbReference>
<dbReference type="InterPro" id="IPR013216">
    <property type="entry name" value="Methyltransf_11"/>
</dbReference>
<dbReference type="GO" id="GO:0008757">
    <property type="term" value="F:S-adenosylmethionine-dependent methyltransferase activity"/>
    <property type="evidence" value="ECO:0007669"/>
    <property type="project" value="InterPro"/>
</dbReference>
<keyword evidence="2" id="KW-0808">Transferase</keyword>
<protein>
    <submittedName>
        <fullName evidence="2">Class I SAM-dependent methyltransferase</fullName>
    </submittedName>
</protein>
<dbReference type="GO" id="GO:0032259">
    <property type="term" value="P:methylation"/>
    <property type="evidence" value="ECO:0007669"/>
    <property type="project" value="UniProtKB-KW"/>
</dbReference>
<feature type="domain" description="Methyltransferase type 11" evidence="1">
    <location>
        <begin position="42"/>
        <end position="133"/>
    </location>
</feature>
<sequence>MADERIRFDDGEAYEDFMGKWSLLAGHAFLDWLSPAPGLRWVDVGCGNGAFTELLVQRCAAREVQGIDPSDEQLAFARTRLARAPATFRQGDAMALPYADASVDAAVMALVIFFVPEPARGVAEMARVIRPGGGACAYAWDILGGGFPYFALQDEMKKLGHPPLWPPSVEAARLEALRQAWTDAGLVDVETRELVVQRTYASFDAFWAAARKGPRIAPRMSEMPASDAELLKTRLRKRLKAAADGSITTAARANAVRGRKPD</sequence>
<dbReference type="Gene3D" id="3.40.50.150">
    <property type="entry name" value="Vaccinia Virus protein VP39"/>
    <property type="match status" value="1"/>
</dbReference>
<dbReference type="RefSeq" id="WP_275685376.1">
    <property type="nucleotide sequence ID" value="NZ_JAJLJH010000013.1"/>
</dbReference>
<organism evidence="2 3">
    <name type="scientific">Scleromatobacter humisilvae</name>
    <dbReference type="NCBI Taxonomy" id="2897159"/>
    <lineage>
        <taxon>Bacteria</taxon>
        <taxon>Pseudomonadati</taxon>
        <taxon>Pseudomonadota</taxon>
        <taxon>Betaproteobacteria</taxon>
        <taxon>Burkholderiales</taxon>
        <taxon>Sphaerotilaceae</taxon>
        <taxon>Scleromatobacter</taxon>
    </lineage>
</organism>
<dbReference type="SUPFAM" id="SSF53335">
    <property type="entry name" value="S-adenosyl-L-methionine-dependent methyltransferases"/>
    <property type="match status" value="1"/>
</dbReference>
<evidence type="ECO:0000313" key="3">
    <source>
        <dbReference type="Proteomes" id="UP001139353"/>
    </source>
</evidence>
<keyword evidence="2" id="KW-0489">Methyltransferase</keyword>
<accession>A0A9X2C2H4</accession>
<dbReference type="EMBL" id="JAJLJH010000013">
    <property type="protein sequence ID" value="MCK9689327.1"/>
    <property type="molecule type" value="Genomic_DNA"/>
</dbReference>
<dbReference type="PANTHER" id="PTHR42912">
    <property type="entry name" value="METHYLTRANSFERASE"/>
    <property type="match status" value="1"/>
</dbReference>
<name>A0A9X2C2H4_9BURK</name>
<dbReference type="Proteomes" id="UP001139353">
    <property type="component" value="Unassembled WGS sequence"/>
</dbReference>
<gene>
    <name evidence="2" type="ORF">LPC04_26720</name>
</gene>
<evidence type="ECO:0000259" key="1">
    <source>
        <dbReference type="Pfam" id="PF08241"/>
    </source>
</evidence>
<dbReference type="InterPro" id="IPR050508">
    <property type="entry name" value="Methyltransf_Superfamily"/>
</dbReference>
<keyword evidence="3" id="KW-1185">Reference proteome</keyword>
<reference evidence="2" key="1">
    <citation type="submission" date="2021-11" db="EMBL/GenBank/DDBJ databases">
        <title>BS-T2-15 a new species belonging to the Comamonadaceae family isolated from the soil of a French oak forest.</title>
        <authorList>
            <person name="Mieszkin S."/>
            <person name="Alain K."/>
        </authorList>
    </citation>
    <scope>NUCLEOTIDE SEQUENCE</scope>
    <source>
        <strain evidence="2">BS-T2-15</strain>
    </source>
</reference>